<name>A0ABR1IUZ2_9AGAR</name>
<sequence length="58" mass="6445">MAPSSQTFMTLHNGTELRADAKACNRWCRGVVWPGGKVRLVMGARDWSLERTHADACV</sequence>
<evidence type="ECO:0000313" key="1">
    <source>
        <dbReference type="EMBL" id="KAK7439574.1"/>
    </source>
</evidence>
<dbReference type="EMBL" id="JBANRG010000072">
    <property type="protein sequence ID" value="KAK7439574.1"/>
    <property type="molecule type" value="Genomic_DNA"/>
</dbReference>
<dbReference type="Proteomes" id="UP001498398">
    <property type="component" value="Unassembled WGS sequence"/>
</dbReference>
<gene>
    <name evidence="1" type="ORF">VKT23_017501</name>
</gene>
<protein>
    <submittedName>
        <fullName evidence="1">Uncharacterized protein</fullName>
    </submittedName>
</protein>
<comment type="caution">
    <text evidence="1">The sequence shown here is derived from an EMBL/GenBank/DDBJ whole genome shotgun (WGS) entry which is preliminary data.</text>
</comment>
<evidence type="ECO:0000313" key="2">
    <source>
        <dbReference type="Proteomes" id="UP001498398"/>
    </source>
</evidence>
<proteinExistence type="predicted"/>
<keyword evidence="2" id="KW-1185">Reference proteome</keyword>
<accession>A0ABR1IUZ2</accession>
<reference evidence="1 2" key="1">
    <citation type="submission" date="2024-01" db="EMBL/GenBank/DDBJ databases">
        <title>A draft genome for the cacao thread blight pathogen Marasmiellus scandens.</title>
        <authorList>
            <person name="Baruah I.K."/>
            <person name="Leung J."/>
            <person name="Bukari Y."/>
            <person name="Amoako-Attah I."/>
            <person name="Meinhardt L.W."/>
            <person name="Bailey B.A."/>
            <person name="Cohen S.P."/>
        </authorList>
    </citation>
    <scope>NUCLEOTIDE SEQUENCE [LARGE SCALE GENOMIC DNA]</scope>
    <source>
        <strain evidence="1 2">GH-19</strain>
    </source>
</reference>
<organism evidence="1 2">
    <name type="scientific">Marasmiellus scandens</name>
    <dbReference type="NCBI Taxonomy" id="2682957"/>
    <lineage>
        <taxon>Eukaryota</taxon>
        <taxon>Fungi</taxon>
        <taxon>Dikarya</taxon>
        <taxon>Basidiomycota</taxon>
        <taxon>Agaricomycotina</taxon>
        <taxon>Agaricomycetes</taxon>
        <taxon>Agaricomycetidae</taxon>
        <taxon>Agaricales</taxon>
        <taxon>Marasmiineae</taxon>
        <taxon>Omphalotaceae</taxon>
        <taxon>Marasmiellus</taxon>
    </lineage>
</organism>